<dbReference type="InterPro" id="IPR000582">
    <property type="entry name" value="Acyl-CoA-binding_protein"/>
</dbReference>
<dbReference type="PANTHER" id="PTHR23310">
    <property type="entry name" value="ACYL-COA-BINDING PROTEIN, ACBP"/>
    <property type="match status" value="1"/>
</dbReference>
<feature type="compositionally biased region" description="Basic and acidic residues" evidence="2">
    <location>
        <begin position="265"/>
        <end position="275"/>
    </location>
</feature>
<sequence length="376" mass="41882">MPSQPPLGSTSSPFLPRHHRAYMRPTPTGVEDQYHIDFINPLFQTASHIVQTRLPASGPIQPTYKEKLLLYSFFKQAVNGDVQQISPRPGVFDMLGRAKWDAWKKLEGLQPVDAKKLYVDTLLKMLKKHAETPEARTLIEGLEGFTPSVARSDLTSTPSGSSSTLVRPTQHEDEPETGEEDLVTSDSEKDSSFQDNDEAPSSLGPYVTRAQLPDPVNMSQADPVVAETYPSKANQTRDSRIIPHHQLRMSDRPASRAPTELSVGSRDRALPDDTRSPANNRRLSAIQLAALISRPRRFDELDSLRSRGRPISRPPSAVTNDVMSSALDEIAEQDRSEHVTVAADAYLFRGPEGETLYRKLIAYKDLSQNYKLDLIS</sequence>
<feature type="compositionally biased region" description="Acidic residues" evidence="2">
    <location>
        <begin position="173"/>
        <end position="183"/>
    </location>
</feature>
<gene>
    <name evidence="4" type="ORF">CROQUDRAFT_588603</name>
</gene>
<keyword evidence="5" id="KW-1185">Reference proteome</keyword>
<organism evidence="4 5">
    <name type="scientific">Cronartium quercuum f. sp. fusiforme G11</name>
    <dbReference type="NCBI Taxonomy" id="708437"/>
    <lineage>
        <taxon>Eukaryota</taxon>
        <taxon>Fungi</taxon>
        <taxon>Dikarya</taxon>
        <taxon>Basidiomycota</taxon>
        <taxon>Pucciniomycotina</taxon>
        <taxon>Pucciniomycetes</taxon>
        <taxon>Pucciniales</taxon>
        <taxon>Coleosporiaceae</taxon>
        <taxon>Cronartium</taxon>
    </lineage>
</organism>
<dbReference type="GO" id="GO:0000062">
    <property type="term" value="F:fatty-acyl-CoA binding"/>
    <property type="evidence" value="ECO:0007669"/>
    <property type="project" value="InterPro"/>
</dbReference>
<dbReference type="AlphaFoldDB" id="A0A9P6NFK2"/>
<keyword evidence="1" id="KW-0446">Lipid-binding</keyword>
<reference evidence="4" key="1">
    <citation type="submission" date="2013-11" db="EMBL/GenBank/DDBJ databases">
        <title>Genome sequence of the fusiform rust pathogen reveals effectors for host alternation and coevolution with pine.</title>
        <authorList>
            <consortium name="DOE Joint Genome Institute"/>
            <person name="Smith K."/>
            <person name="Pendleton A."/>
            <person name="Kubisiak T."/>
            <person name="Anderson C."/>
            <person name="Salamov A."/>
            <person name="Aerts A."/>
            <person name="Riley R."/>
            <person name="Clum A."/>
            <person name="Lindquist E."/>
            <person name="Ence D."/>
            <person name="Campbell M."/>
            <person name="Kronenberg Z."/>
            <person name="Feau N."/>
            <person name="Dhillon B."/>
            <person name="Hamelin R."/>
            <person name="Burleigh J."/>
            <person name="Smith J."/>
            <person name="Yandell M."/>
            <person name="Nelson C."/>
            <person name="Grigoriev I."/>
            <person name="Davis J."/>
        </authorList>
    </citation>
    <scope>NUCLEOTIDE SEQUENCE</scope>
    <source>
        <strain evidence="4">G11</strain>
    </source>
</reference>
<dbReference type="Gene3D" id="1.20.80.10">
    <property type="match status" value="1"/>
</dbReference>
<name>A0A9P6NFK2_9BASI</name>
<protein>
    <recommendedName>
        <fullName evidence="3">ACB domain-containing protein</fullName>
    </recommendedName>
</protein>
<dbReference type="InterPro" id="IPR035984">
    <property type="entry name" value="Acyl-CoA-binding_sf"/>
</dbReference>
<evidence type="ECO:0000313" key="5">
    <source>
        <dbReference type="Proteomes" id="UP000886653"/>
    </source>
</evidence>
<dbReference type="SUPFAM" id="SSF47027">
    <property type="entry name" value="Acyl-CoA binding protein"/>
    <property type="match status" value="1"/>
</dbReference>
<comment type="caution">
    <text evidence="4">The sequence shown here is derived from an EMBL/GenBank/DDBJ whole genome shotgun (WGS) entry which is preliminary data.</text>
</comment>
<dbReference type="OrthoDB" id="346910at2759"/>
<evidence type="ECO:0000259" key="3">
    <source>
        <dbReference type="PROSITE" id="PS51228"/>
    </source>
</evidence>
<accession>A0A9P6NFK2</accession>
<proteinExistence type="predicted"/>
<dbReference type="EMBL" id="MU167283">
    <property type="protein sequence ID" value="KAG0145048.1"/>
    <property type="molecule type" value="Genomic_DNA"/>
</dbReference>
<evidence type="ECO:0000256" key="1">
    <source>
        <dbReference type="ARBA" id="ARBA00023121"/>
    </source>
</evidence>
<evidence type="ECO:0000256" key="2">
    <source>
        <dbReference type="SAM" id="MobiDB-lite"/>
    </source>
</evidence>
<evidence type="ECO:0000313" key="4">
    <source>
        <dbReference type="EMBL" id="KAG0145048.1"/>
    </source>
</evidence>
<dbReference type="GO" id="GO:0006631">
    <property type="term" value="P:fatty acid metabolic process"/>
    <property type="evidence" value="ECO:0007669"/>
    <property type="project" value="TreeGrafter"/>
</dbReference>
<feature type="domain" description="ACB" evidence="3">
    <location>
        <begin position="39"/>
        <end position="131"/>
    </location>
</feature>
<dbReference type="Pfam" id="PF00887">
    <property type="entry name" value="ACBP"/>
    <property type="match status" value="1"/>
</dbReference>
<feature type="compositionally biased region" description="Polar residues" evidence="2">
    <location>
        <begin position="1"/>
        <end position="13"/>
    </location>
</feature>
<feature type="compositionally biased region" description="Low complexity" evidence="2">
    <location>
        <begin position="152"/>
        <end position="164"/>
    </location>
</feature>
<feature type="region of interest" description="Disordered" evidence="2">
    <location>
        <begin position="149"/>
        <end position="278"/>
    </location>
</feature>
<dbReference type="InterPro" id="IPR014352">
    <property type="entry name" value="FERM/acyl-CoA-bd_prot_sf"/>
</dbReference>
<dbReference type="Proteomes" id="UP000886653">
    <property type="component" value="Unassembled WGS sequence"/>
</dbReference>
<dbReference type="PANTHER" id="PTHR23310:SF133">
    <property type="entry name" value="COA BINDING PROTEIN, PUTATIVE (AFU_ORTHOLOGUE AFUA_1G12300)-RELATED"/>
    <property type="match status" value="1"/>
</dbReference>
<feature type="region of interest" description="Disordered" evidence="2">
    <location>
        <begin position="1"/>
        <end position="22"/>
    </location>
</feature>
<dbReference type="PROSITE" id="PS51228">
    <property type="entry name" value="ACB_2"/>
    <property type="match status" value="1"/>
</dbReference>